<dbReference type="PIRSF" id="PIRSF001220">
    <property type="entry name" value="L-ASNase_gatD"/>
    <property type="match status" value="1"/>
</dbReference>
<dbReference type="PIRSF" id="PIRSF500176">
    <property type="entry name" value="L_ASNase"/>
    <property type="match status" value="1"/>
</dbReference>
<dbReference type="InterPro" id="IPR006034">
    <property type="entry name" value="Asparaginase/glutaminase-like"/>
</dbReference>
<dbReference type="AlphaFoldDB" id="A0A7Z0I045"/>
<sequence>MLQKPRVRIAHLAGPTATIQNTPPLVTSNKARLRAGLAPLTGPDGQPHRFDALRAQRLAAPAKVYVEQFSAHPLEVDAAELYGPPDGYIGADGSFSPERRAPEDKPVYEVELTPEDGLYPLPYMATQADGSAWDEEMATPFGDDSRARQSFFPDGSRSFEEIDRLSIGIEGQASVLSEQADIDFFRVLPPGGWKKGVPANLRTDKGEGDIPPETRGKDFNAYKPYHLSSAPTRPALAKATNDTQAIADSGEYDGLIWTQGSPQVEESAYWFNLLIDTDLPICGNAAQRPQGQISADGPKNIVDSVAFVRSGIWRDEEGRNRCGVVVIQEQQFFAAREVAKADARPGGYVATGGHGGILGQITHKNDLWLTYVPAYKHTWCSDVNLSKLPQTTRAVTGTPDALTLVEVAIKDDAGKLLEAAIPSVSMIKEGSFSDEEYGFAADDAADLKALIAYKLSLGRLAGFITEGLVPYGRLPSSAREKLLERAVFSGLPVVRVGRGHAEGFADPAPLAISGSNLTATKARMLLMACLMKFGALPVAADPANPTPEERMSTIDAIAMYQQVFNTH</sequence>
<accession>A0A7Z0I045</accession>
<dbReference type="RefSeq" id="WP_179906223.1">
    <property type="nucleotide sequence ID" value="NZ_JACBXS010000020.1"/>
</dbReference>
<gene>
    <name evidence="3" type="ORF">HUK65_10810</name>
</gene>
<name>A0A7Z0I045_9RHOB</name>
<dbReference type="Pfam" id="PF00710">
    <property type="entry name" value="Asparaginase"/>
    <property type="match status" value="1"/>
</dbReference>
<dbReference type="InterPro" id="IPR036152">
    <property type="entry name" value="Asp/glu_Ase-like_sf"/>
</dbReference>
<dbReference type="SMART" id="SM00870">
    <property type="entry name" value="Asparaginase"/>
    <property type="match status" value="1"/>
</dbReference>
<keyword evidence="4" id="KW-1185">Reference proteome</keyword>
<dbReference type="SUPFAM" id="SSF53774">
    <property type="entry name" value="Glutaminase/Asparaginase"/>
    <property type="match status" value="1"/>
</dbReference>
<feature type="domain" description="L-asparaginase N-terminal" evidence="2">
    <location>
        <begin position="241"/>
        <end position="343"/>
    </location>
</feature>
<comment type="caution">
    <text evidence="3">The sequence shown here is derived from an EMBL/GenBank/DDBJ whole genome shotgun (WGS) entry which is preliminary data.</text>
</comment>
<evidence type="ECO:0000256" key="1">
    <source>
        <dbReference type="SAM" id="MobiDB-lite"/>
    </source>
</evidence>
<dbReference type="EMBL" id="JACBXS010000020">
    <property type="protein sequence ID" value="NYS25483.1"/>
    <property type="molecule type" value="Genomic_DNA"/>
</dbReference>
<evidence type="ECO:0000313" key="4">
    <source>
        <dbReference type="Proteomes" id="UP000529417"/>
    </source>
</evidence>
<feature type="compositionally biased region" description="Basic and acidic residues" evidence="1">
    <location>
        <begin position="202"/>
        <end position="220"/>
    </location>
</feature>
<dbReference type="Proteomes" id="UP000529417">
    <property type="component" value="Unassembled WGS sequence"/>
</dbReference>
<protein>
    <submittedName>
        <fullName evidence="3">Asparaginase</fullName>
    </submittedName>
</protein>
<dbReference type="InterPro" id="IPR027474">
    <property type="entry name" value="L-asparaginase_N"/>
</dbReference>
<feature type="region of interest" description="Disordered" evidence="1">
    <location>
        <begin position="198"/>
        <end position="222"/>
    </location>
</feature>
<dbReference type="Gene3D" id="3.40.50.1170">
    <property type="entry name" value="L-asparaginase, N-terminal domain"/>
    <property type="match status" value="1"/>
</dbReference>
<dbReference type="GO" id="GO:0004067">
    <property type="term" value="F:asparaginase activity"/>
    <property type="evidence" value="ECO:0007669"/>
    <property type="project" value="UniProtKB-UniRule"/>
</dbReference>
<evidence type="ECO:0000259" key="2">
    <source>
        <dbReference type="Pfam" id="PF00710"/>
    </source>
</evidence>
<reference evidence="3 4" key="1">
    <citation type="journal article" date="2000" name="Arch. Microbiol.">
        <title>Rhodobaca bogoriensis gen. nov. and sp. nov., an alkaliphilic purple nonsulfur bacterium from African Rift Valley soda lakes.</title>
        <authorList>
            <person name="Milford A.D."/>
            <person name="Achenbach L.A."/>
            <person name="Jung D.O."/>
            <person name="Madigan M.T."/>
        </authorList>
    </citation>
    <scope>NUCLEOTIDE SEQUENCE [LARGE SCALE GENOMIC DNA]</scope>
    <source>
        <strain evidence="3 4">2376</strain>
    </source>
</reference>
<dbReference type="InterPro" id="IPR037152">
    <property type="entry name" value="L-asparaginase_N_sf"/>
</dbReference>
<organism evidence="3 4">
    <name type="scientific">Rhabdonatronobacter sediminivivens</name>
    <dbReference type="NCBI Taxonomy" id="2743469"/>
    <lineage>
        <taxon>Bacteria</taxon>
        <taxon>Pseudomonadati</taxon>
        <taxon>Pseudomonadota</taxon>
        <taxon>Alphaproteobacteria</taxon>
        <taxon>Rhodobacterales</taxon>
        <taxon>Paracoccaceae</taxon>
        <taxon>Rhabdonatronobacter</taxon>
    </lineage>
</organism>
<dbReference type="PROSITE" id="PS51732">
    <property type="entry name" value="ASN_GLN_ASE_3"/>
    <property type="match status" value="1"/>
</dbReference>
<evidence type="ECO:0000313" key="3">
    <source>
        <dbReference type="EMBL" id="NYS25483.1"/>
    </source>
</evidence>
<dbReference type="InterPro" id="IPR027473">
    <property type="entry name" value="L-asparaginase_C"/>
</dbReference>
<proteinExistence type="predicted"/>
<dbReference type="Gene3D" id="3.40.50.40">
    <property type="match status" value="1"/>
</dbReference>